<dbReference type="AlphaFoldDB" id="A0A0E9R3Y9"/>
<dbReference type="EMBL" id="GBXM01085372">
    <property type="protein sequence ID" value="JAH23205.1"/>
    <property type="molecule type" value="Transcribed_RNA"/>
</dbReference>
<accession>A0A0E9R3Y9</accession>
<sequence>MLIFMRLSSHLHFIHCLSTRFFLVSVLQKHHLKVYFFL</sequence>
<organism evidence="1">
    <name type="scientific">Anguilla anguilla</name>
    <name type="common">European freshwater eel</name>
    <name type="synonym">Muraena anguilla</name>
    <dbReference type="NCBI Taxonomy" id="7936"/>
    <lineage>
        <taxon>Eukaryota</taxon>
        <taxon>Metazoa</taxon>
        <taxon>Chordata</taxon>
        <taxon>Craniata</taxon>
        <taxon>Vertebrata</taxon>
        <taxon>Euteleostomi</taxon>
        <taxon>Actinopterygii</taxon>
        <taxon>Neopterygii</taxon>
        <taxon>Teleostei</taxon>
        <taxon>Anguilliformes</taxon>
        <taxon>Anguillidae</taxon>
        <taxon>Anguilla</taxon>
    </lineage>
</organism>
<reference evidence="1" key="1">
    <citation type="submission" date="2014-11" db="EMBL/GenBank/DDBJ databases">
        <authorList>
            <person name="Amaro Gonzalez C."/>
        </authorList>
    </citation>
    <scope>NUCLEOTIDE SEQUENCE</scope>
</reference>
<name>A0A0E9R3Y9_ANGAN</name>
<protein>
    <submittedName>
        <fullName evidence="1">Uncharacterized protein</fullName>
    </submittedName>
</protein>
<proteinExistence type="predicted"/>
<evidence type="ECO:0000313" key="1">
    <source>
        <dbReference type="EMBL" id="JAH23205.1"/>
    </source>
</evidence>
<reference evidence="1" key="2">
    <citation type="journal article" date="2015" name="Fish Shellfish Immunol.">
        <title>Early steps in the European eel (Anguilla anguilla)-Vibrio vulnificus interaction in the gills: Role of the RtxA13 toxin.</title>
        <authorList>
            <person name="Callol A."/>
            <person name="Pajuelo D."/>
            <person name="Ebbesson L."/>
            <person name="Teles M."/>
            <person name="MacKenzie S."/>
            <person name="Amaro C."/>
        </authorList>
    </citation>
    <scope>NUCLEOTIDE SEQUENCE</scope>
</reference>